<evidence type="ECO:0000313" key="3">
    <source>
        <dbReference type="EMBL" id="EEB08355.2"/>
    </source>
</evidence>
<dbReference type="InterPro" id="IPR057981">
    <property type="entry name" value="TPR_LAA1-like_C"/>
</dbReference>
<feature type="domain" description="LAA1-like C-terminal TPR repeats" evidence="2">
    <location>
        <begin position="1773"/>
        <end position="1924"/>
    </location>
</feature>
<sequence length="1926" mass="217837">MNLLNLSLENVNSATEDHKREALFYELLKFEDDVSQKSKSEKEAILRDAFQELFNCIKNYSDYFGYPTRKLVGMCLESLYKDVEGYRLAQDINTLCDSTSQAKDQKVILNFLSIITSLIKEYGTRISQLEPMLRLFLRFSKNNCSYGLRAKALEGIAFILKSSSDFLIEQAYKDILKNLRTNIKSSCINVQCSALQCAAELMRKCQFSLKTSDYEWLKSIVLKKLVSPSEYSFSYLADCTAALALCTSRELIYAEIQKKSNANEAPPISKITFDQHALLDLSMQFLGSLYSQKQFLTSECKTIVTASYLKLFSLFEKDLLNEHIDTVVKNLLLSTRLVQPTKSVFMQQQAAQQKGNTDELHKSHISFVFSSFFDSQQLDQSSELQALKSLLDITNEFNKDTESLQKIQATCALEAIELLIVRLKSSVLTVQEELLSCLVCTLKNNETAISFRAAKCLQCFLIIAPSNIMTVYNEFSTELKSCFEEVVTPHERIDATFNRLDNLTIGLIAVTVAARKQPLYVSSSMFSELFQTALSLIKASSKNDFLIAQTEIKSGWRLLSVYVSLGPSFTRMQLSQLLLLWKNSLPKPPDSIRTLNVMEINVDLFTRLESLQALRSFLKHNHALITPDVRKRVIIYLNNSLVFLKEIPEIRRIELGIRIPGSSMLHPELKLMVRLLVFECFLKLSAVDGVQLDDQELLWSTVSLFSSTSVLESQQFVNDFFQSAPFVSDKYVLGSSTITESGISVINCEQESMWVTLQKKWFPEPSFYVFSLIDPDEGQEETNYAPFVSIVDDAIKLFSVIFCSQPSKVLESLVELLNSTVDAAIKNKDVDRGKIVIYNSVIALSMALNECVKRKVSFGVTLTALVNEFLANITPIADEDVTVPLAHSYGSLSVLIDRTNALQILEPFLQKIAQNRQPTYRMNAIFTVGYISRKLGTAIPKVLVSKIHQTILALCQDDHPLIRKWSLLTMIRSLRTVSTSIPSAPLSQLSFLTKLMVSSHSDSEALLLKSSEEPAYPINLYAEFLDCVINELGPSLQEDTSLGNLAYNLVRQLHFMCDTNSLSMTSVFHCYQHLYLFTPITSQSNAFVTMLFYYITNLNEPQLRSEAIAVLYQILLQNHQFSEVCYKKHLDKLIWRSLDTTPDEKYLKYILYTWLKDNEFNDTAYWLNTLLNVLSSKKATSDHPESAENRYDNDIDEDVVSLARSTNSTKSTRQQTFRWQTQLFAADCFINLLTDIMQHDEESSKFLASRVSEIVSASFVLSTSDNEKLSISGLRLLNAIITHFSTFKDPDFPDISILNQFEAQISSAITSTFSKDASPEVMSLSLAANANFLSSGLVDKLTESNRAFKTLLTALDFSLKGAVEDSSDNLFKHDAKFVLRVATLSAWAQLLTNSLQYESLRESIDPLLPMLIPHWISSLRSYSRLQFGSYLVRDFIADTTNTRVQCINPQLLLKIHQQTWLNIAEALCLLLKENRELVLSTFDADQFSTAEGDIFFQDSVNYTQNPDAFNFFIFGLALQSLLNPEVLAPFELPVLRIMKALTVTISKRLCSDVIFEPSVFPEVVDIFTRLVLTESWETKTAIIKLSTLIATNHPCIEEIRASDTASFVAMQESVSHGVEQLFQLIKIITLALTIRLPGLRSTSASTSLHTQSVYFVVPCLDSFLQIADLFPVLIRIDLYAAALHIYEVLLDDADSMKHHMGELLNVYKKLVLALVNLDRHECDMLLYTYIERTNLVIRASLTDDGNKQKGIMATLSILVLMNVAYKKIDGEQRVVQNFLELLFEMLHYEEMVSIAAQGICSMLLVHSKEENTSASCRLLISRTVTSLQDSVISQKEEFVATVLNTLLLVSKSFRKDKRREFLYISIPIVTHFSVMVSSHDDLKMLGTSLYEIVSDQSENLQEVFTGLSEKQKKNFEQLLKASVADA</sequence>
<dbReference type="InterPro" id="IPR040108">
    <property type="entry name" value="Laa1/Sip1/HEATR5"/>
</dbReference>
<dbReference type="InterPro" id="IPR011989">
    <property type="entry name" value="ARM-like"/>
</dbReference>
<dbReference type="PANTHER" id="PTHR21663">
    <property type="entry name" value="HYPOTHETICAL HEAT DOMAIN-CONTAINING"/>
    <property type="match status" value="1"/>
</dbReference>
<accession>B6K4E8</accession>
<dbReference type="InterPro" id="IPR016024">
    <property type="entry name" value="ARM-type_fold"/>
</dbReference>
<evidence type="ECO:0000313" key="4">
    <source>
        <dbReference type="JaponicusDB" id="SJAG_03504"/>
    </source>
</evidence>
<reference evidence="3 5" key="1">
    <citation type="journal article" date="2011" name="Science">
        <title>Comparative functional genomics of the fission yeasts.</title>
        <authorList>
            <person name="Rhind N."/>
            <person name="Chen Z."/>
            <person name="Yassour M."/>
            <person name="Thompson D.A."/>
            <person name="Haas B.J."/>
            <person name="Habib N."/>
            <person name="Wapinski I."/>
            <person name="Roy S."/>
            <person name="Lin M.F."/>
            <person name="Heiman D.I."/>
            <person name="Young S.K."/>
            <person name="Furuya K."/>
            <person name="Guo Y."/>
            <person name="Pidoux A."/>
            <person name="Chen H.M."/>
            <person name="Robbertse B."/>
            <person name="Goldberg J.M."/>
            <person name="Aoki K."/>
            <person name="Bayne E.H."/>
            <person name="Berlin A.M."/>
            <person name="Desjardins C.A."/>
            <person name="Dobbs E."/>
            <person name="Dukaj L."/>
            <person name="Fan L."/>
            <person name="FitzGerald M.G."/>
            <person name="French C."/>
            <person name="Gujja S."/>
            <person name="Hansen K."/>
            <person name="Keifenheim D."/>
            <person name="Levin J.Z."/>
            <person name="Mosher R.A."/>
            <person name="Mueller C.A."/>
            <person name="Pfiffner J."/>
            <person name="Priest M."/>
            <person name="Russ C."/>
            <person name="Smialowska A."/>
            <person name="Swoboda P."/>
            <person name="Sykes S.M."/>
            <person name="Vaughn M."/>
            <person name="Vengrova S."/>
            <person name="Yoder R."/>
            <person name="Zeng Q."/>
            <person name="Allshire R."/>
            <person name="Baulcombe D."/>
            <person name="Birren B.W."/>
            <person name="Brown W."/>
            <person name="Ekwall K."/>
            <person name="Kellis M."/>
            <person name="Leatherwood J."/>
            <person name="Levin H."/>
            <person name="Margalit H."/>
            <person name="Martienssen R."/>
            <person name="Nieduszynski C.A."/>
            <person name="Spatafora J.W."/>
            <person name="Friedman N."/>
            <person name="Dalgaard J.Z."/>
            <person name="Baumann P."/>
            <person name="Niki H."/>
            <person name="Regev A."/>
            <person name="Nusbaum C."/>
        </authorList>
    </citation>
    <scope>NUCLEOTIDE SEQUENCE [LARGE SCALE GENOMIC DNA]</scope>
    <source>
        <strain evidence="5">yFS275 / FY16936</strain>
    </source>
</reference>
<dbReference type="SUPFAM" id="SSF48371">
    <property type="entry name" value="ARM repeat"/>
    <property type="match status" value="2"/>
</dbReference>
<dbReference type="OMA" id="NQCENAD"/>
<dbReference type="GO" id="GO:0030139">
    <property type="term" value="C:endocytic vesicle"/>
    <property type="evidence" value="ECO:0000318"/>
    <property type="project" value="GO_Central"/>
</dbReference>
<dbReference type="Gene3D" id="1.25.10.10">
    <property type="entry name" value="Leucine-rich Repeat Variant"/>
    <property type="match status" value="2"/>
</dbReference>
<dbReference type="GO" id="GO:0005634">
    <property type="term" value="C:nucleus"/>
    <property type="evidence" value="ECO:0007669"/>
    <property type="project" value="EnsemblFungi"/>
</dbReference>
<proteinExistence type="inferred from homology"/>
<dbReference type="eggNOG" id="KOG1822">
    <property type="taxonomic scope" value="Eukaryota"/>
</dbReference>
<dbReference type="RefSeq" id="XP_002174648.2">
    <property type="nucleotide sequence ID" value="XM_002174612.2"/>
</dbReference>
<dbReference type="InterPro" id="IPR046837">
    <property type="entry name" value="Laa1/Sip1/HEATR5-like_HEAT"/>
</dbReference>
<dbReference type="GO" id="GO:0005794">
    <property type="term" value="C:Golgi apparatus"/>
    <property type="evidence" value="ECO:0000318"/>
    <property type="project" value="GO_Central"/>
</dbReference>
<evidence type="ECO:0000256" key="1">
    <source>
        <dbReference type="ARBA" id="ARBA00008304"/>
    </source>
</evidence>
<dbReference type="HOGENOM" id="CLU_235407_0_0_1"/>
<dbReference type="STRING" id="402676.B6K4E8"/>
<dbReference type="EMBL" id="KE651167">
    <property type="protein sequence ID" value="EEB08355.2"/>
    <property type="molecule type" value="Genomic_DNA"/>
</dbReference>
<dbReference type="OrthoDB" id="192608at2759"/>
<dbReference type="VEuPathDB" id="FungiDB:SJAG_03504"/>
<evidence type="ECO:0000259" key="2">
    <source>
        <dbReference type="Pfam" id="PF25808"/>
    </source>
</evidence>
<dbReference type="JaponicusDB" id="SJAG_03504">
    <property type="gene designation" value="sip1"/>
</dbReference>
<dbReference type="GeneID" id="7051699"/>
<dbReference type="Pfam" id="PF20210">
    <property type="entry name" value="Laa1_Sip1_HTR5"/>
    <property type="match status" value="1"/>
</dbReference>
<dbReference type="Proteomes" id="UP000001744">
    <property type="component" value="Unassembled WGS sequence"/>
</dbReference>
<dbReference type="GO" id="GO:0005829">
    <property type="term" value="C:cytosol"/>
    <property type="evidence" value="ECO:0007669"/>
    <property type="project" value="GOC"/>
</dbReference>
<keyword evidence="5" id="KW-1185">Reference proteome</keyword>
<gene>
    <name evidence="4" type="primary">sip1</name>
    <name evidence="3" type="ORF">SJAG_03504</name>
</gene>
<dbReference type="GO" id="GO:0006897">
    <property type="term" value="P:endocytosis"/>
    <property type="evidence" value="ECO:0000318"/>
    <property type="project" value="GO_Central"/>
</dbReference>
<dbReference type="PANTHER" id="PTHR21663:SF0">
    <property type="entry name" value="HEAT REPEAT-CONTAINING PROTEIN 5B"/>
    <property type="match status" value="1"/>
</dbReference>
<dbReference type="Pfam" id="PF25808">
    <property type="entry name" value="TPR_LAA1_C"/>
    <property type="match status" value="1"/>
</dbReference>
<evidence type="ECO:0000313" key="5">
    <source>
        <dbReference type="Proteomes" id="UP000001744"/>
    </source>
</evidence>
<dbReference type="GO" id="GO:0008104">
    <property type="term" value="P:intracellular protein localization"/>
    <property type="evidence" value="ECO:0000318"/>
    <property type="project" value="GO_Central"/>
</dbReference>
<name>B6K4E8_SCHJY</name>
<dbReference type="GO" id="GO:0042147">
    <property type="term" value="P:retrograde transport, endosome to Golgi"/>
    <property type="evidence" value="ECO:0000318"/>
    <property type="project" value="GO_Central"/>
</dbReference>
<protein>
    <submittedName>
        <fullName evidence="3">Pof6 interacting protein Sip1</fullName>
    </submittedName>
</protein>
<organism evidence="3 5">
    <name type="scientific">Schizosaccharomyces japonicus (strain yFS275 / FY16936)</name>
    <name type="common">Fission yeast</name>
    <dbReference type="NCBI Taxonomy" id="402676"/>
    <lineage>
        <taxon>Eukaryota</taxon>
        <taxon>Fungi</taxon>
        <taxon>Dikarya</taxon>
        <taxon>Ascomycota</taxon>
        <taxon>Taphrinomycotina</taxon>
        <taxon>Schizosaccharomycetes</taxon>
        <taxon>Schizosaccharomycetales</taxon>
        <taxon>Schizosaccharomycetaceae</taxon>
        <taxon>Schizosaccharomyces</taxon>
    </lineage>
</organism>
<comment type="similarity">
    <text evidence="1">Belongs to the HEATR5 family.</text>
</comment>